<evidence type="ECO:0000313" key="2">
    <source>
        <dbReference type="EMBL" id="BAT15041.1"/>
    </source>
</evidence>
<dbReference type="AlphaFoldDB" id="A0A0P0Y4T7"/>
<name>A0A0P0Y4T7_ORYSJ</name>
<feature type="compositionally biased region" description="Acidic residues" evidence="1">
    <location>
        <begin position="72"/>
        <end position="83"/>
    </location>
</feature>
<accession>A0A0P0Y4T7</accession>
<organism evidence="2 3">
    <name type="scientific">Oryza sativa subsp. japonica</name>
    <name type="common">Rice</name>
    <dbReference type="NCBI Taxonomy" id="39947"/>
    <lineage>
        <taxon>Eukaryota</taxon>
        <taxon>Viridiplantae</taxon>
        <taxon>Streptophyta</taxon>
        <taxon>Embryophyta</taxon>
        <taxon>Tracheophyta</taxon>
        <taxon>Spermatophyta</taxon>
        <taxon>Magnoliopsida</taxon>
        <taxon>Liliopsida</taxon>
        <taxon>Poales</taxon>
        <taxon>Poaceae</taxon>
        <taxon>BOP clade</taxon>
        <taxon>Oryzoideae</taxon>
        <taxon>Oryzeae</taxon>
        <taxon>Oryzinae</taxon>
        <taxon>Oryza</taxon>
        <taxon>Oryza sativa</taxon>
    </lineage>
</organism>
<keyword evidence="3" id="KW-1185">Reference proteome</keyword>
<dbReference type="Proteomes" id="UP000059680">
    <property type="component" value="Chromosome 11"/>
</dbReference>
<dbReference type="EMBL" id="AP014967">
    <property type="protein sequence ID" value="BAT15041.1"/>
    <property type="molecule type" value="Genomic_DNA"/>
</dbReference>
<evidence type="ECO:0000256" key="1">
    <source>
        <dbReference type="SAM" id="MobiDB-lite"/>
    </source>
</evidence>
<protein>
    <submittedName>
        <fullName evidence="2">Os11g0645301 protein</fullName>
    </submittedName>
</protein>
<evidence type="ECO:0000313" key="3">
    <source>
        <dbReference type="Proteomes" id="UP000059680"/>
    </source>
</evidence>
<dbReference type="OMA" id="WGRRQTE"/>
<gene>
    <name evidence="2" type="ordered locus">Os11g0645301</name>
    <name evidence="2" type="ORF">OSNPB_110645301</name>
</gene>
<feature type="non-terminal residue" evidence="2">
    <location>
        <position position="83"/>
    </location>
</feature>
<proteinExistence type="predicted"/>
<sequence length="83" mass="8972">QDEKWSVVVHLGGVEEVDAGVECGVEEAERLRQPALLPHRHRPFNTRPLSQKKTAGEREEEGGLGGRLTEAEAGDGEVGGEVE</sequence>
<feature type="region of interest" description="Disordered" evidence="1">
    <location>
        <begin position="32"/>
        <end position="83"/>
    </location>
</feature>
<feature type="non-terminal residue" evidence="2">
    <location>
        <position position="1"/>
    </location>
</feature>
<reference evidence="3" key="1">
    <citation type="journal article" date="2005" name="Nature">
        <title>The map-based sequence of the rice genome.</title>
        <authorList>
            <consortium name="International rice genome sequencing project (IRGSP)"/>
            <person name="Matsumoto T."/>
            <person name="Wu J."/>
            <person name="Kanamori H."/>
            <person name="Katayose Y."/>
            <person name="Fujisawa M."/>
            <person name="Namiki N."/>
            <person name="Mizuno H."/>
            <person name="Yamamoto K."/>
            <person name="Antonio B.A."/>
            <person name="Baba T."/>
            <person name="Sakata K."/>
            <person name="Nagamura Y."/>
            <person name="Aoki H."/>
            <person name="Arikawa K."/>
            <person name="Arita K."/>
            <person name="Bito T."/>
            <person name="Chiden Y."/>
            <person name="Fujitsuka N."/>
            <person name="Fukunaka R."/>
            <person name="Hamada M."/>
            <person name="Harada C."/>
            <person name="Hayashi A."/>
            <person name="Hijishita S."/>
            <person name="Honda M."/>
            <person name="Hosokawa S."/>
            <person name="Ichikawa Y."/>
            <person name="Idonuma A."/>
            <person name="Iijima M."/>
            <person name="Ikeda M."/>
            <person name="Ikeno M."/>
            <person name="Ito K."/>
            <person name="Ito S."/>
            <person name="Ito T."/>
            <person name="Ito Y."/>
            <person name="Ito Y."/>
            <person name="Iwabuchi A."/>
            <person name="Kamiya K."/>
            <person name="Karasawa W."/>
            <person name="Kurita K."/>
            <person name="Katagiri S."/>
            <person name="Kikuta A."/>
            <person name="Kobayashi H."/>
            <person name="Kobayashi N."/>
            <person name="Machita K."/>
            <person name="Maehara T."/>
            <person name="Masukawa M."/>
            <person name="Mizubayashi T."/>
            <person name="Mukai Y."/>
            <person name="Nagasaki H."/>
            <person name="Nagata Y."/>
            <person name="Naito S."/>
            <person name="Nakashima M."/>
            <person name="Nakama Y."/>
            <person name="Nakamichi Y."/>
            <person name="Nakamura M."/>
            <person name="Meguro A."/>
            <person name="Negishi M."/>
            <person name="Ohta I."/>
            <person name="Ohta T."/>
            <person name="Okamoto M."/>
            <person name="Ono N."/>
            <person name="Saji S."/>
            <person name="Sakaguchi M."/>
            <person name="Sakai K."/>
            <person name="Shibata M."/>
            <person name="Shimokawa T."/>
            <person name="Song J."/>
            <person name="Takazaki Y."/>
            <person name="Terasawa K."/>
            <person name="Tsugane M."/>
            <person name="Tsuji K."/>
            <person name="Ueda S."/>
            <person name="Waki K."/>
            <person name="Yamagata H."/>
            <person name="Yamamoto M."/>
            <person name="Yamamoto S."/>
            <person name="Yamane H."/>
            <person name="Yoshiki S."/>
            <person name="Yoshihara R."/>
            <person name="Yukawa K."/>
            <person name="Zhong H."/>
            <person name="Yano M."/>
            <person name="Yuan Q."/>
            <person name="Ouyang S."/>
            <person name="Liu J."/>
            <person name="Jones K.M."/>
            <person name="Gansberger K."/>
            <person name="Moffat K."/>
            <person name="Hill J."/>
            <person name="Bera J."/>
            <person name="Fadrosh D."/>
            <person name="Jin S."/>
            <person name="Johri S."/>
            <person name="Kim M."/>
            <person name="Overton L."/>
            <person name="Reardon M."/>
            <person name="Tsitrin T."/>
            <person name="Vuong H."/>
            <person name="Weaver B."/>
            <person name="Ciecko A."/>
            <person name="Tallon L."/>
            <person name="Jackson J."/>
            <person name="Pai G."/>
            <person name="Aken S.V."/>
            <person name="Utterback T."/>
            <person name="Reidmuller S."/>
            <person name="Feldblyum T."/>
            <person name="Hsiao J."/>
            <person name="Zismann V."/>
            <person name="Iobst S."/>
            <person name="de Vazeille A.R."/>
            <person name="Buell C.R."/>
            <person name="Ying K."/>
            <person name="Li Y."/>
            <person name="Lu T."/>
            <person name="Huang Y."/>
            <person name="Zhao Q."/>
            <person name="Feng Q."/>
            <person name="Zhang L."/>
            <person name="Zhu J."/>
            <person name="Weng Q."/>
            <person name="Mu J."/>
            <person name="Lu Y."/>
            <person name="Fan D."/>
            <person name="Liu Y."/>
            <person name="Guan J."/>
            <person name="Zhang Y."/>
            <person name="Yu S."/>
            <person name="Liu X."/>
            <person name="Zhang Y."/>
            <person name="Hong G."/>
            <person name="Han B."/>
            <person name="Choisne N."/>
            <person name="Demange N."/>
            <person name="Orjeda G."/>
            <person name="Samain S."/>
            <person name="Cattolico L."/>
            <person name="Pelletier E."/>
            <person name="Couloux A."/>
            <person name="Segurens B."/>
            <person name="Wincker P."/>
            <person name="D'Hont A."/>
            <person name="Scarpelli C."/>
            <person name="Weissenbach J."/>
            <person name="Salanoubat M."/>
            <person name="Quetier F."/>
            <person name="Yu Y."/>
            <person name="Kim H.R."/>
            <person name="Rambo T."/>
            <person name="Currie J."/>
            <person name="Collura K."/>
            <person name="Luo M."/>
            <person name="Yang T."/>
            <person name="Ammiraju J.S.S."/>
            <person name="Engler F."/>
            <person name="Soderlund C."/>
            <person name="Wing R.A."/>
            <person name="Palmer L.E."/>
            <person name="de la Bastide M."/>
            <person name="Spiegel L."/>
            <person name="Nascimento L."/>
            <person name="Zutavern T."/>
            <person name="O'Shaughnessy A."/>
            <person name="Dike S."/>
            <person name="Dedhia N."/>
            <person name="Preston R."/>
            <person name="Balija V."/>
            <person name="McCombie W.R."/>
            <person name="Chow T."/>
            <person name="Chen H."/>
            <person name="Chung M."/>
            <person name="Chen C."/>
            <person name="Shaw J."/>
            <person name="Wu H."/>
            <person name="Hsiao K."/>
            <person name="Chao Y."/>
            <person name="Chu M."/>
            <person name="Cheng C."/>
            <person name="Hour A."/>
            <person name="Lee P."/>
            <person name="Lin S."/>
            <person name="Lin Y."/>
            <person name="Liou J."/>
            <person name="Liu S."/>
            <person name="Hsing Y."/>
            <person name="Raghuvanshi S."/>
            <person name="Mohanty A."/>
            <person name="Bharti A.K."/>
            <person name="Gaur A."/>
            <person name="Gupta V."/>
            <person name="Kumar D."/>
            <person name="Ravi V."/>
            <person name="Vij S."/>
            <person name="Kapur A."/>
            <person name="Khurana P."/>
            <person name="Khurana P."/>
            <person name="Khurana J.P."/>
            <person name="Tyagi A.K."/>
            <person name="Gaikwad K."/>
            <person name="Singh A."/>
            <person name="Dalal V."/>
            <person name="Srivastava S."/>
            <person name="Dixit A."/>
            <person name="Pal A.K."/>
            <person name="Ghazi I.A."/>
            <person name="Yadav M."/>
            <person name="Pandit A."/>
            <person name="Bhargava A."/>
            <person name="Sureshbabu K."/>
            <person name="Batra K."/>
            <person name="Sharma T.R."/>
            <person name="Mohapatra T."/>
            <person name="Singh N.K."/>
            <person name="Messing J."/>
            <person name="Nelson A.B."/>
            <person name="Fuks G."/>
            <person name="Kavchok S."/>
            <person name="Keizer G."/>
            <person name="Linton E."/>
            <person name="Llaca V."/>
            <person name="Song R."/>
            <person name="Tanyolac B."/>
            <person name="Young S."/>
            <person name="Ho-Il K."/>
            <person name="Hahn J.H."/>
            <person name="Sangsakoo G."/>
            <person name="Vanavichit A."/>
            <person name="de Mattos Luiz.A.T."/>
            <person name="Zimmer P.D."/>
            <person name="Malone G."/>
            <person name="Dellagostin O."/>
            <person name="de Oliveira A.C."/>
            <person name="Bevan M."/>
            <person name="Bancroft I."/>
            <person name="Minx P."/>
            <person name="Cordum H."/>
            <person name="Wilson R."/>
            <person name="Cheng Z."/>
            <person name="Jin W."/>
            <person name="Jiang J."/>
            <person name="Leong S.A."/>
            <person name="Iwama H."/>
            <person name="Gojobori T."/>
            <person name="Itoh T."/>
            <person name="Niimura Y."/>
            <person name="Fujii Y."/>
            <person name="Habara T."/>
            <person name="Sakai H."/>
            <person name="Sato Y."/>
            <person name="Wilson G."/>
            <person name="Kumar K."/>
            <person name="McCouch S."/>
            <person name="Juretic N."/>
            <person name="Hoen D."/>
            <person name="Wright S."/>
            <person name="Bruskiewich R."/>
            <person name="Bureau T."/>
            <person name="Miyao A."/>
            <person name="Hirochika H."/>
            <person name="Nishikawa T."/>
            <person name="Kadowaki K."/>
            <person name="Sugiura M."/>
            <person name="Burr B."/>
            <person name="Sasaki T."/>
        </authorList>
    </citation>
    <scope>NUCLEOTIDE SEQUENCE [LARGE SCALE GENOMIC DNA]</scope>
    <source>
        <strain evidence="3">cv. Nipponbare</strain>
    </source>
</reference>
<reference evidence="2 3" key="2">
    <citation type="journal article" date="2013" name="Plant Cell Physiol.">
        <title>Rice Annotation Project Database (RAP-DB): an integrative and interactive database for rice genomics.</title>
        <authorList>
            <person name="Sakai H."/>
            <person name="Lee S.S."/>
            <person name="Tanaka T."/>
            <person name="Numa H."/>
            <person name="Kim J."/>
            <person name="Kawahara Y."/>
            <person name="Wakimoto H."/>
            <person name="Yang C.C."/>
            <person name="Iwamoto M."/>
            <person name="Abe T."/>
            <person name="Yamada Y."/>
            <person name="Muto A."/>
            <person name="Inokuchi H."/>
            <person name="Ikemura T."/>
            <person name="Matsumoto T."/>
            <person name="Sasaki T."/>
            <person name="Itoh T."/>
        </authorList>
    </citation>
    <scope>NUCLEOTIDE SEQUENCE [LARGE SCALE GENOMIC DNA]</scope>
    <source>
        <strain evidence="3">cv. Nipponbare</strain>
    </source>
</reference>
<dbReference type="Gramene" id="Os11t0645301-00">
    <property type="protein sequence ID" value="Os11t0645301-00"/>
    <property type="gene ID" value="Os11g0645301"/>
</dbReference>
<dbReference type="InParanoid" id="A0A0P0Y4T7"/>
<dbReference type="PaxDb" id="39947-A0A0P0Y4T7"/>
<reference evidence="2 3" key="3">
    <citation type="journal article" date="2013" name="Rice">
        <title>Improvement of the Oryza sativa Nipponbare reference genome using next generation sequence and optical map data.</title>
        <authorList>
            <person name="Kawahara Y."/>
            <person name="de la Bastide M."/>
            <person name="Hamilton J.P."/>
            <person name="Kanamori H."/>
            <person name="McCombie W.R."/>
            <person name="Ouyang S."/>
            <person name="Schwartz D.C."/>
            <person name="Tanaka T."/>
            <person name="Wu J."/>
            <person name="Zhou S."/>
            <person name="Childs K.L."/>
            <person name="Davidson R.M."/>
            <person name="Lin H."/>
            <person name="Quesada-Ocampo L."/>
            <person name="Vaillancourt B."/>
            <person name="Sakai H."/>
            <person name="Lee S.S."/>
            <person name="Kim J."/>
            <person name="Numa H."/>
            <person name="Itoh T."/>
            <person name="Buell C.R."/>
            <person name="Matsumoto T."/>
        </authorList>
    </citation>
    <scope>NUCLEOTIDE SEQUENCE [LARGE SCALE GENOMIC DNA]</scope>
    <source>
        <strain evidence="3">cv. Nipponbare</strain>
    </source>
</reference>